<dbReference type="AlphaFoldDB" id="A0A1L7WLC4"/>
<protein>
    <submittedName>
        <fullName evidence="2">Related to methyltransferase</fullName>
    </submittedName>
</protein>
<evidence type="ECO:0000313" key="2">
    <source>
        <dbReference type="EMBL" id="CZR53555.1"/>
    </source>
</evidence>
<feature type="region of interest" description="Disordered" evidence="1">
    <location>
        <begin position="1"/>
        <end position="26"/>
    </location>
</feature>
<dbReference type="Gene3D" id="3.40.50.150">
    <property type="entry name" value="Vaccinia Virus protein VP39"/>
    <property type="match status" value="1"/>
</dbReference>
<dbReference type="GO" id="GO:0032259">
    <property type="term" value="P:methylation"/>
    <property type="evidence" value="ECO:0007669"/>
    <property type="project" value="UniProtKB-KW"/>
</dbReference>
<proteinExistence type="predicted"/>
<keyword evidence="2" id="KW-0489">Methyltransferase</keyword>
<name>A0A1L7WLC4_9HELO</name>
<accession>A0A1L7WLC4</accession>
<dbReference type="STRING" id="576137.A0A1L7WLC4"/>
<dbReference type="Proteomes" id="UP000184330">
    <property type="component" value="Unassembled WGS sequence"/>
</dbReference>
<organism evidence="2 3">
    <name type="scientific">Phialocephala subalpina</name>
    <dbReference type="NCBI Taxonomy" id="576137"/>
    <lineage>
        <taxon>Eukaryota</taxon>
        <taxon>Fungi</taxon>
        <taxon>Dikarya</taxon>
        <taxon>Ascomycota</taxon>
        <taxon>Pezizomycotina</taxon>
        <taxon>Leotiomycetes</taxon>
        <taxon>Helotiales</taxon>
        <taxon>Mollisiaceae</taxon>
        <taxon>Phialocephala</taxon>
        <taxon>Phialocephala fortinii species complex</taxon>
    </lineage>
</organism>
<dbReference type="CDD" id="cd02440">
    <property type="entry name" value="AdoMet_MTases"/>
    <property type="match status" value="1"/>
</dbReference>
<dbReference type="Pfam" id="PF13489">
    <property type="entry name" value="Methyltransf_23"/>
    <property type="match status" value="1"/>
</dbReference>
<dbReference type="InterPro" id="IPR029063">
    <property type="entry name" value="SAM-dependent_MTases_sf"/>
</dbReference>
<reference evidence="2 3" key="1">
    <citation type="submission" date="2016-03" db="EMBL/GenBank/DDBJ databases">
        <authorList>
            <person name="Ploux O."/>
        </authorList>
    </citation>
    <scope>NUCLEOTIDE SEQUENCE [LARGE SCALE GENOMIC DNA]</scope>
    <source>
        <strain evidence="2 3">UAMH 11012</strain>
    </source>
</reference>
<sequence>MAETQEPMLVGSKSVAELTPPGTAASSVRAEAEKLAVDHSDDDHISVSMSDTASISSSLFEHVEENGRTYHKYKEGKYYLPNDEKEQNRLDMQHQLAKLSLHGRLHLAPLKEANLKHALDFGTGTGIWAIEFAEQYPNCKVLGSDLSPIQPELYSLPTPFNDIDDEWIYPQPFNFIHSRLMVFCLRNPLSVIQKPTTPSTIPQLQSPRQRSLSHPTGIVLSSYPLQRHRRRMDLPPTLQLHPLPPHGLLSPQPPLRNPKAYDSLVFEEVGFVDVQEIRVEWPIGGWAKSRYHKQLGMWYKADLEMGLEGLTFGLFTRVLGMKKEDVETFLVDVSRDINDKNIHAYQPFYIVFGRKPE</sequence>
<evidence type="ECO:0000313" key="3">
    <source>
        <dbReference type="Proteomes" id="UP000184330"/>
    </source>
</evidence>
<dbReference type="GO" id="GO:0008168">
    <property type="term" value="F:methyltransferase activity"/>
    <property type="evidence" value="ECO:0007669"/>
    <property type="project" value="UniProtKB-KW"/>
</dbReference>
<dbReference type="SUPFAM" id="SSF53335">
    <property type="entry name" value="S-adenosyl-L-methionine-dependent methyltransferases"/>
    <property type="match status" value="1"/>
</dbReference>
<gene>
    <name evidence="2" type="ORF">PAC_03434</name>
</gene>
<evidence type="ECO:0000256" key="1">
    <source>
        <dbReference type="SAM" id="MobiDB-lite"/>
    </source>
</evidence>
<keyword evidence="3" id="KW-1185">Reference proteome</keyword>
<dbReference type="EMBL" id="FJOG01000004">
    <property type="protein sequence ID" value="CZR53555.1"/>
    <property type="molecule type" value="Genomic_DNA"/>
</dbReference>
<keyword evidence="2" id="KW-0808">Transferase</keyword>
<dbReference type="OrthoDB" id="2013972at2759"/>